<sequence>MCCQNNAGKSNINKAINCVFNPRYIPSEFDFYSGMKEDDVCYIDIMLIPNTDDKFDIDWLMLFGENIVQNEYHQESFSIRTVISQNHTSKRIEINRFPILNWESQEFTDINRRLPKNLSKCIGSFYLDSSRDIVDELRIRNSNFSKPMKNSNYKLNELDSSNIERALEIVNRMIRKKLPSISEIEDNLSEISTTIENINELRIIPIPNKFDDLDKGVEIEVKNSNNNLPISVLGDGTRSWVSILTLSSYIESTRKQLELENLPYFPIVLLEEPESHLHPQAQNKVVSQLDKISAQTFITTHSSNIVSELGIYQLFRVSNDESTQLQTVNKDISQTDRYKIMNFILPFYTEILFSNIVILVEGISDKIIITEYLKMKLQKKPFELGISIVATNSKDSLPLFRQFCELHSIKNIIFADGDARDSVPNALQHKNLSTCNLIFTKELDMEYELIEEQLDFCSNAFACMKALPSEYIDTLKKEDRLKNQVLTYFKGNKSQYPHYLAMKMDVNFNIRSLDLLISTLRRV</sequence>
<dbReference type="KEGG" id="eri:EEI45_06535"/>
<feature type="domain" description="OLD protein-like TOPRIM" evidence="2">
    <location>
        <begin position="352"/>
        <end position="418"/>
    </location>
</feature>
<accession>A0A3S8RN82</accession>
<gene>
    <name evidence="3" type="ORF">EEI45_06535</name>
</gene>
<organism evidence="3 4">
    <name type="scientific">Erysipelothrix piscisicarius</name>
    <dbReference type="NCBI Taxonomy" id="2485784"/>
    <lineage>
        <taxon>Bacteria</taxon>
        <taxon>Bacillati</taxon>
        <taxon>Bacillota</taxon>
        <taxon>Erysipelotrichia</taxon>
        <taxon>Erysipelotrichales</taxon>
        <taxon>Erysipelotrichaceae</taxon>
        <taxon>Erysipelothrix</taxon>
    </lineage>
</organism>
<dbReference type="InterPro" id="IPR041685">
    <property type="entry name" value="AAA_GajA/Old/RecF-like"/>
</dbReference>
<proteinExistence type="predicted"/>
<keyword evidence="4" id="KW-1185">Reference proteome</keyword>
<name>A0A3S8RN82_9FIRM</name>
<dbReference type="Pfam" id="PF20469">
    <property type="entry name" value="OLD-like_TOPRIM"/>
    <property type="match status" value="1"/>
</dbReference>
<dbReference type="Proteomes" id="UP000278804">
    <property type="component" value="Chromosome"/>
</dbReference>
<dbReference type="SUPFAM" id="SSF52540">
    <property type="entry name" value="P-loop containing nucleoside triphosphate hydrolases"/>
    <property type="match status" value="1"/>
</dbReference>
<evidence type="ECO:0000313" key="3">
    <source>
        <dbReference type="EMBL" id="AZK44435.1"/>
    </source>
</evidence>
<evidence type="ECO:0000259" key="2">
    <source>
        <dbReference type="Pfam" id="PF20469"/>
    </source>
</evidence>
<dbReference type="Gene3D" id="3.40.50.300">
    <property type="entry name" value="P-loop containing nucleotide triphosphate hydrolases"/>
    <property type="match status" value="1"/>
</dbReference>
<dbReference type="EMBL" id="CP034234">
    <property type="protein sequence ID" value="AZK44435.1"/>
    <property type="molecule type" value="Genomic_DNA"/>
</dbReference>
<dbReference type="CDD" id="cd01026">
    <property type="entry name" value="TOPRIM_OLD"/>
    <property type="match status" value="1"/>
</dbReference>
<dbReference type="InterPro" id="IPR051396">
    <property type="entry name" value="Bact_Antivir_Def_Nuclease"/>
</dbReference>
<evidence type="ECO:0000259" key="1">
    <source>
        <dbReference type="Pfam" id="PF13175"/>
    </source>
</evidence>
<reference evidence="3 4" key="1">
    <citation type="journal article" date="2020" name="Int. J. Syst. Evol. Microbiol.">
        <title>Description of Erysipelothrix piscisicarius sp. nov., an emergent fish pathogen, and assessment of virulence using a tiger barb (Puntigrus tetrazona) infection model.</title>
        <authorList>
            <person name="Pomaranski E.K."/>
            <person name="Griffin M.J."/>
            <person name="Camus A.C."/>
            <person name="Armwood A.R."/>
            <person name="Shelley J."/>
            <person name="Waldbieser G.C."/>
            <person name="LaFrentz B.R."/>
            <person name="Garcia J.C."/>
            <person name="Yanong R."/>
            <person name="Soto E."/>
        </authorList>
    </citation>
    <scope>NUCLEOTIDE SEQUENCE [LARGE SCALE GENOMIC DNA]</scope>
    <source>
        <strain evidence="3 4">15TAL0474</strain>
    </source>
</reference>
<protein>
    <submittedName>
        <fullName evidence="3">DUF2813 domain-containing protein</fullName>
    </submittedName>
</protein>
<dbReference type="InterPro" id="IPR027417">
    <property type="entry name" value="P-loop_NTPase"/>
</dbReference>
<dbReference type="Pfam" id="PF13175">
    <property type="entry name" value="AAA_15"/>
    <property type="match status" value="1"/>
</dbReference>
<feature type="domain" description="Endonuclease GajA/Old nuclease/RecF-like AAA" evidence="1">
    <location>
        <begin position="4"/>
        <end position="306"/>
    </location>
</feature>
<dbReference type="AlphaFoldDB" id="A0A3S8RN82"/>
<evidence type="ECO:0000313" key="4">
    <source>
        <dbReference type="Proteomes" id="UP000278804"/>
    </source>
</evidence>
<dbReference type="PANTHER" id="PTHR43581:SF4">
    <property type="entry name" value="ATP_GTP PHOSPHATASE"/>
    <property type="match status" value="1"/>
</dbReference>
<dbReference type="PANTHER" id="PTHR43581">
    <property type="entry name" value="ATP/GTP PHOSPHATASE"/>
    <property type="match status" value="1"/>
</dbReference>
<dbReference type="InterPro" id="IPR034139">
    <property type="entry name" value="TOPRIM_OLD"/>
</dbReference>